<gene>
    <name evidence="6" type="ORF">FGG08_005664</name>
</gene>
<dbReference type="Proteomes" id="UP000698800">
    <property type="component" value="Unassembled WGS sequence"/>
</dbReference>
<keyword evidence="4 5" id="KW-0472">Membrane</keyword>
<name>A0A9P8HY10_9PEZI</name>
<dbReference type="GO" id="GO:0000324">
    <property type="term" value="C:fungal-type vacuole"/>
    <property type="evidence" value="ECO:0007669"/>
    <property type="project" value="TreeGrafter"/>
</dbReference>
<reference evidence="6" key="1">
    <citation type="submission" date="2021-03" db="EMBL/GenBank/DDBJ databases">
        <title>Comparative genomics and phylogenomic investigation of the class Geoglossomycetes provide insights into ecological specialization and systematics.</title>
        <authorList>
            <person name="Melie T."/>
            <person name="Pirro S."/>
            <person name="Miller A.N."/>
            <person name="Quandt A."/>
        </authorList>
    </citation>
    <scope>NUCLEOTIDE SEQUENCE</scope>
    <source>
        <strain evidence="6">GBOQ0MN5Z8</strain>
    </source>
</reference>
<evidence type="ECO:0000256" key="5">
    <source>
        <dbReference type="SAM" id="Phobius"/>
    </source>
</evidence>
<evidence type="ECO:0000256" key="2">
    <source>
        <dbReference type="ARBA" id="ARBA00022692"/>
    </source>
</evidence>
<accession>A0A9P8HY10</accession>
<feature type="transmembrane region" description="Helical" evidence="5">
    <location>
        <begin position="53"/>
        <end position="76"/>
    </location>
</feature>
<dbReference type="PANTHER" id="PTHR31465:SF7">
    <property type="entry name" value="SPHINGOID LONG-CHAIN BASE TRANSPORTER RSB1"/>
    <property type="match status" value="1"/>
</dbReference>
<sequence>MEIVEALGYLGRVLMHHDPFDKVKIKDYMPIQESVVIFGSDISRIPPGRYTRIFIPCDIISLLIQIGGFMILNNAIRKDTSTKLGNNIVIAGISFQVLALTLFISLTAEYFWRVRQRGSSALNPACAKFRNSTRFTFTLTALILATLCIYARSAYRLAEFAEGWLAAPNRNQKLYIGLESVLVTIAMLALNAFHPGVCFRDEYRDEVEGEKNSSSDSISA</sequence>
<feature type="transmembrane region" description="Helical" evidence="5">
    <location>
        <begin position="133"/>
        <end position="154"/>
    </location>
</feature>
<dbReference type="AlphaFoldDB" id="A0A9P8HY10"/>
<feature type="transmembrane region" description="Helical" evidence="5">
    <location>
        <begin position="88"/>
        <end position="112"/>
    </location>
</feature>
<protein>
    <submittedName>
        <fullName evidence="6">Uncharacterized protein</fullName>
    </submittedName>
</protein>
<keyword evidence="2 5" id="KW-0812">Transmembrane</keyword>
<evidence type="ECO:0000313" key="7">
    <source>
        <dbReference type="Proteomes" id="UP000698800"/>
    </source>
</evidence>
<dbReference type="Pfam" id="PF04479">
    <property type="entry name" value="RTA1"/>
    <property type="match status" value="1"/>
</dbReference>
<dbReference type="InterPro" id="IPR007568">
    <property type="entry name" value="RTA1"/>
</dbReference>
<evidence type="ECO:0000313" key="6">
    <source>
        <dbReference type="EMBL" id="KAH0537565.1"/>
    </source>
</evidence>
<dbReference type="OrthoDB" id="4521223at2759"/>
<organism evidence="6 7">
    <name type="scientific">Glutinoglossum americanum</name>
    <dbReference type="NCBI Taxonomy" id="1670608"/>
    <lineage>
        <taxon>Eukaryota</taxon>
        <taxon>Fungi</taxon>
        <taxon>Dikarya</taxon>
        <taxon>Ascomycota</taxon>
        <taxon>Pezizomycotina</taxon>
        <taxon>Geoglossomycetes</taxon>
        <taxon>Geoglossales</taxon>
        <taxon>Geoglossaceae</taxon>
        <taxon>Glutinoglossum</taxon>
    </lineage>
</organism>
<proteinExistence type="predicted"/>
<keyword evidence="7" id="KW-1185">Reference proteome</keyword>
<dbReference type="PANTHER" id="PTHR31465">
    <property type="entry name" value="PROTEIN RTA1-RELATED"/>
    <property type="match status" value="1"/>
</dbReference>
<evidence type="ECO:0000256" key="1">
    <source>
        <dbReference type="ARBA" id="ARBA00004141"/>
    </source>
</evidence>
<feature type="transmembrane region" description="Helical" evidence="5">
    <location>
        <begin position="174"/>
        <end position="193"/>
    </location>
</feature>
<comment type="caution">
    <text evidence="6">The sequence shown here is derived from an EMBL/GenBank/DDBJ whole genome shotgun (WGS) entry which is preliminary data.</text>
</comment>
<comment type="subcellular location">
    <subcellularLocation>
        <location evidence="1">Membrane</location>
        <topology evidence="1">Multi-pass membrane protein</topology>
    </subcellularLocation>
</comment>
<keyword evidence="3 5" id="KW-1133">Transmembrane helix</keyword>
<evidence type="ECO:0000256" key="4">
    <source>
        <dbReference type="ARBA" id="ARBA00023136"/>
    </source>
</evidence>
<evidence type="ECO:0000256" key="3">
    <source>
        <dbReference type="ARBA" id="ARBA00022989"/>
    </source>
</evidence>
<dbReference type="GO" id="GO:0005886">
    <property type="term" value="C:plasma membrane"/>
    <property type="evidence" value="ECO:0007669"/>
    <property type="project" value="TreeGrafter"/>
</dbReference>
<dbReference type="EMBL" id="JAGHQL010000140">
    <property type="protein sequence ID" value="KAH0537565.1"/>
    <property type="molecule type" value="Genomic_DNA"/>
</dbReference>